<name>A0A346RJ26_9COLE</name>
<evidence type="ECO:0000256" key="12">
    <source>
        <dbReference type="RuleBase" id="RU003661"/>
    </source>
</evidence>
<keyword evidence="10 12" id="KW-0496">Mitochondrion</keyword>
<dbReference type="AlphaFoldDB" id="A0A346RJ26"/>
<proteinExistence type="inferred from homology"/>
<keyword evidence="9 12" id="KW-0406">Ion transport</keyword>
<evidence type="ECO:0000256" key="2">
    <source>
        <dbReference type="ARBA" id="ARBA00008892"/>
    </source>
</evidence>
<accession>A0A346RJ26</accession>
<evidence type="ECO:0000256" key="4">
    <source>
        <dbReference type="ARBA" id="ARBA00022448"/>
    </source>
</evidence>
<evidence type="ECO:0000256" key="10">
    <source>
        <dbReference type="ARBA" id="ARBA00023128"/>
    </source>
</evidence>
<evidence type="ECO:0000256" key="13">
    <source>
        <dbReference type="SAM" id="Phobius"/>
    </source>
</evidence>
<evidence type="ECO:0000256" key="5">
    <source>
        <dbReference type="ARBA" id="ARBA00022547"/>
    </source>
</evidence>
<keyword evidence="5 12" id="KW-0138">CF(0)</keyword>
<dbReference type="GO" id="GO:0015986">
    <property type="term" value="P:proton motive force-driven ATP synthesis"/>
    <property type="evidence" value="ECO:0007669"/>
    <property type="project" value="InterPro"/>
</dbReference>
<dbReference type="Pfam" id="PF00895">
    <property type="entry name" value="ATP-synt_8"/>
    <property type="match status" value="1"/>
</dbReference>
<evidence type="ECO:0000256" key="8">
    <source>
        <dbReference type="ARBA" id="ARBA00022989"/>
    </source>
</evidence>
<keyword evidence="8 13" id="KW-1133">Transmembrane helix</keyword>
<evidence type="ECO:0000256" key="7">
    <source>
        <dbReference type="ARBA" id="ARBA00022781"/>
    </source>
</evidence>
<gene>
    <name evidence="14" type="primary">atp8</name>
</gene>
<comment type="similarity">
    <text evidence="2 12">Belongs to the ATPase protein 8 family.</text>
</comment>
<reference evidence="14" key="1">
    <citation type="journal article" date="2018" name="J. ISSAAS">
        <title>The contribution of mitochondrial metagenomics to large-scale data mining and phylogenetic analysis of Coleoptera.</title>
        <authorList>
            <person name="Miller K."/>
            <person name="Linard B."/>
            <person name="Motyka M."/>
            <person name="Bocek M."/>
            <person name="Vogler A.P."/>
        </authorList>
    </citation>
    <scope>NUCLEOTIDE SEQUENCE</scope>
</reference>
<keyword evidence="11 13" id="KW-0472">Membrane</keyword>
<dbReference type="GO" id="GO:0031966">
    <property type="term" value="C:mitochondrial membrane"/>
    <property type="evidence" value="ECO:0007669"/>
    <property type="project" value="UniProtKB-SubCell"/>
</dbReference>
<evidence type="ECO:0000313" key="14">
    <source>
        <dbReference type="EMBL" id="AXS66073.1"/>
    </source>
</evidence>
<dbReference type="EMBL" id="MG193468">
    <property type="protein sequence ID" value="AXS66073.1"/>
    <property type="molecule type" value="Genomic_DNA"/>
</dbReference>
<keyword evidence="6 12" id="KW-0812">Transmembrane</keyword>
<protein>
    <recommendedName>
        <fullName evidence="12">ATP synthase complex subunit 8</fullName>
    </recommendedName>
</protein>
<dbReference type="GO" id="GO:0045259">
    <property type="term" value="C:proton-transporting ATP synthase complex"/>
    <property type="evidence" value="ECO:0007669"/>
    <property type="project" value="UniProtKB-KW"/>
</dbReference>
<dbReference type="GO" id="GO:0015078">
    <property type="term" value="F:proton transmembrane transporter activity"/>
    <property type="evidence" value="ECO:0007669"/>
    <property type="project" value="InterPro"/>
</dbReference>
<organism evidence="14">
    <name type="scientific">Staphylinoidea sp. 14 KM-2017</name>
    <dbReference type="NCBI Taxonomy" id="2219454"/>
    <lineage>
        <taxon>Eukaryota</taxon>
        <taxon>Metazoa</taxon>
        <taxon>Ecdysozoa</taxon>
        <taxon>Arthropoda</taxon>
        <taxon>Hexapoda</taxon>
        <taxon>Insecta</taxon>
        <taxon>Pterygota</taxon>
        <taxon>Neoptera</taxon>
        <taxon>Endopterygota</taxon>
        <taxon>Coleoptera</taxon>
        <taxon>Polyphaga</taxon>
        <taxon>Staphyliniformia</taxon>
    </lineage>
</organism>
<feature type="transmembrane region" description="Helical" evidence="13">
    <location>
        <begin position="12"/>
        <end position="33"/>
    </location>
</feature>
<comment type="subunit">
    <text evidence="3">F-type ATPases have 2 components, CF(1) - the catalytic core - and CF(0) - the membrane proton channel.</text>
</comment>
<evidence type="ECO:0000256" key="6">
    <source>
        <dbReference type="ARBA" id="ARBA00022692"/>
    </source>
</evidence>
<geneLocation type="mitochondrion" evidence="14"/>
<evidence type="ECO:0000256" key="9">
    <source>
        <dbReference type="ARBA" id="ARBA00023065"/>
    </source>
</evidence>
<evidence type="ECO:0000256" key="11">
    <source>
        <dbReference type="ARBA" id="ARBA00023136"/>
    </source>
</evidence>
<comment type="subcellular location">
    <subcellularLocation>
        <location evidence="1 12">Mitochondrion membrane</location>
        <topology evidence="1 12">Single-pass membrane protein</topology>
    </subcellularLocation>
</comment>
<evidence type="ECO:0000256" key="1">
    <source>
        <dbReference type="ARBA" id="ARBA00004304"/>
    </source>
</evidence>
<keyword evidence="7 12" id="KW-0375">Hydrogen ion transport</keyword>
<keyword evidence="4 12" id="KW-0813">Transport</keyword>
<evidence type="ECO:0000256" key="3">
    <source>
        <dbReference type="ARBA" id="ARBA00011291"/>
    </source>
</evidence>
<sequence length="52" mass="6383">MPQMAPMNWLTLFIFFVLVFMLFNTINYFSFLYDPQTTASIKNKKKIINWKW</sequence>
<dbReference type="InterPro" id="IPR001421">
    <property type="entry name" value="ATP8_metazoa"/>
</dbReference>